<dbReference type="PROSITE" id="PS51257">
    <property type="entry name" value="PROKAR_LIPOPROTEIN"/>
    <property type="match status" value="1"/>
</dbReference>
<sequence>MNRRAMTHRFRLLSVLVACLALAACGSQDPGQTPSDRPPLEGAAIGGPFTLVDKDGNTVKWEDFKGKYRIVYFGYTFCPDACPMDMQALMKGFGQFEQTNPELAAKVQPIFITIDPERDTPEVVGQWTSAFSPRLIGLTGTREQIAAAEKAFAAYSAKGEETSGGYLMDHSRIAYLMDPDGKPLAMLPVDKGGKEVAAELRKWVK</sequence>
<dbReference type="Gene3D" id="3.40.30.10">
    <property type="entry name" value="Glutaredoxin"/>
    <property type="match status" value="1"/>
</dbReference>
<reference evidence="5 6" key="1">
    <citation type="submission" date="2024-07" db="EMBL/GenBank/DDBJ databases">
        <title>Novosphingobium kalidii RD2P27.</title>
        <authorList>
            <person name="Sun J.-Q."/>
        </authorList>
    </citation>
    <scope>NUCLEOTIDE SEQUENCE [LARGE SCALE GENOMIC DNA]</scope>
    <source>
        <strain evidence="5 6">RD2P27</strain>
    </source>
</reference>
<evidence type="ECO:0000259" key="4">
    <source>
        <dbReference type="PROSITE" id="PS51352"/>
    </source>
</evidence>
<comment type="caution">
    <text evidence="5">The sequence shown here is derived from an EMBL/GenBank/DDBJ whole genome shotgun (WGS) entry which is preliminary data.</text>
</comment>
<dbReference type="Pfam" id="PF02630">
    <property type="entry name" value="SCO1-SenC"/>
    <property type="match status" value="1"/>
</dbReference>
<dbReference type="EMBL" id="JBEWLY010000007">
    <property type="protein sequence ID" value="MET1754460.1"/>
    <property type="molecule type" value="Genomic_DNA"/>
</dbReference>
<accession>A0ABV2CXZ9</accession>
<evidence type="ECO:0000256" key="3">
    <source>
        <dbReference type="SAM" id="SignalP"/>
    </source>
</evidence>
<dbReference type="PROSITE" id="PS51352">
    <property type="entry name" value="THIOREDOXIN_2"/>
    <property type="match status" value="1"/>
</dbReference>
<dbReference type="SUPFAM" id="SSF52833">
    <property type="entry name" value="Thioredoxin-like"/>
    <property type="match status" value="1"/>
</dbReference>
<feature type="domain" description="Thioredoxin" evidence="4">
    <location>
        <begin position="40"/>
        <end position="205"/>
    </location>
</feature>
<feature type="signal peptide" evidence="3">
    <location>
        <begin position="1"/>
        <end position="23"/>
    </location>
</feature>
<dbReference type="PANTHER" id="PTHR12151">
    <property type="entry name" value="ELECTRON TRANSPORT PROTIN SCO1/SENC FAMILY MEMBER"/>
    <property type="match status" value="1"/>
</dbReference>
<evidence type="ECO:0000313" key="6">
    <source>
        <dbReference type="Proteomes" id="UP001548713"/>
    </source>
</evidence>
<dbReference type="CDD" id="cd02968">
    <property type="entry name" value="SCO"/>
    <property type="match status" value="1"/>
</dbReference>
<keyword evidence="3" id="KW-0732">Signal</keyword>
<dbReference type="InterPro" id="IPR013766">
    <property type="entry name" value="Thioredoxin_domain"/>
</dbReference>
<gene>
    <name evidence="5" type="ORF">ABVV53_03115</name>
</gene>
<protein>
    <submittedName>
        <fullName evidence="5">SCO family protein</fullName>
    </submittedName>
</protein>
<name>A0ABV2CXZ9_9SPHN</name>
<keyword evidence="6" id="KW-1185">Reference proteome</keyword>
<organism evidence="5 6">
    <name type="scientific">Novosphingobium kalidii</name>
    <dbReference type="NCBI Taxonomy" id="3230299"/>
    <lineage>
        <taxon>Bacteria</taxon>
        <taxon>Pseudomonadati</taxon>
        <taxon>Pseudomonadota</taxon>
        <taxon>Alphaproteobacteria</taxon>
        <taxon>Sphingomonadales</taxon>
        <taxon>Sphingomonadaceae</taxon>
        <taxon>Novosphingobium</taxon>
    </lineage>
</organism>
<dbReference type="InterPro" id="IPR003782">
    <property type="entry name" value="SCO1/SenC"/>
</dbReference>
<comment type="similarity">
    <text evidence="1">Belongs to the SCO1/2 family.</text>
</comment>
<keyword evidence="2" id="KW-0186">Copper</keyword>
<feature type="chain" id="PRO_5045807373" evidence="3">
    <location>
        <begin position="24"/>
        <end position="205"/>
    </location>
</feature>
<dbReference type="RefSeq" id="WP_353982860.1">
    <property type="nucleotide sequence ID" value="NZ_JBEWLY010000007.1"/>
</dbReference>
<evidence type="ECO:0000256" key="2">
    <source>
        <dbReference type="ARBA" id="ARBA00023008"/>
    </source>
</evidence>
<dbReference type="PANTHER" id="PTHR12151:SF25">
    <property type="entry name" value="LINALOOL DEHYDRATASE_ISOMERASE DOMAIN-CONTAINING PROTEIN"/>
    <property type="match status" value="1"/>
</dbReference>
<proteinExistence type="inferred from homology"/>
<dbReference type="InterPro" id="IPR036249">
    <property type="entry name" value="Thioredoxin-like_sf"/>
</dbReference>
<dbReference type="Proteomes" id="UP001548713">
    <property type="component" value="Unassembled WGS sequence"/>
</dbReference>
<evidence type="ECO:0000313" key="5">
    <source>
        <dbReference type="EMBL" id="MET1754460.1"/>
    </source>
</evidence>
<evidence type="ECO:0000256" key="1">
    <source>
        <dbReference type="ARBA" id="ARBA00010996"/>
    </source>
</evidence>